<dbReference type="Proteomes" id="UP000887116">
    <property type="component" value="Unassembled WGS sequence"/>
</dbReference>
<name>A0A8X6G9J1_TRICU</name>
<comment type="caution">
    <text evidence="1">The sequence shown here is derived from an EMBL/GenBank/DDBJ whole genome shotgun (WGS) entry which is preliminary data.</text>
</comment>
<organism evidence="1 2">
    <name type="scientific">Trichonephila clavata</name>
    <name type="common">Joro spider</name>
    <name type="synonym">Nephila clavata</name>
    <dbReference type="NCBI Taxonomy" id="2740835"/>
    <lineage>
        <taxon>Eukaryota</taxon>
        <taxon>Metazoa</taxon>
        <taxon>Ecdysozoa</taxon>
        <taxon>Arthropoda</taxon>
        <taxon>Chelicerata</taxon>
        <taxon>Arachnida</taxon>
        <taxon>Araneae</taxon>
        <taxon>Araneomorphae</taxon>
        <taxon>Entelegynae</taxon>
        <taxon>Araneoidea</taxon>
        <taxon>Nephilidae</taxon>
        <taxon>Trichonephila</taxon>
    </lineage>
</organism>
<reference evidence="1" key="1">
    <citation type="submission" date="2020-07" db="EMBL/GenBank/DDBJ databases">
        <title>Multicomponent nature underlies the extraordinary mechanical properties of spider dragline silk.</title>
        <authorList>
            <person name="Kono N."/>
            <person name="Nakamura H."/>
            <person name="Mori M."/>
            <person name="Yoshida Y."/>
            <person name="Ohtoshi R."/>
            <person name="Malay A.D."/>
            <person name="Moran D.A.P."/>
            <person name="Tomita M."/>
            <person name="Numata K."/>
            <person name="Arakawa K."/>
        </authorList>
    </citation>
    <scope>NUCLEOTIDE SEQUENCE</scope>
</reference>
<accession>A0A8X6G9J1</accession>
<gene>
    <name evidence="1" type="ORF">TNCT_572981</name>
</gene>
<proteinExistence type="predicted"/>
<protein>
    <submittedName>
        <fullName evidence="1">Uncharacterized protein</fullName>
    </submittedName>
</protein>
<dbReference type="OrthoDB" id="6437663at2759"/>
<evidence type="ECO:0000313" key="1">
    <source>
        <dbReference type="EMBL" id="GFQ98573.1"/>
    </source>
</evidence>
<sequence>MFELHYSFPVLLCYLEWPKQESFIEMAKRLLKFLSNKHFGYILKEIAFKEAHFEDFNYRKLFREFWQQGLESHKKYAIGASSCWCALYYLFMVGDVENIRMIFSRANDAQKRRFAKSRWGVKYSCIYNIWVKKIYSIVFSKAVRLQKQFPTVDR</sequence>
<dbReference type="AlphaFoldDB" id="A0A8X6G9J1"/>
<dbReference type="EMBL" id="BMAO01024900">
    <property type="protein sequence ID" value="GFQ98573.1"/>
    <property type="molecule type" value="Genomic_DNA"/>
</dbReference>
<keyword evidence="2" id="KW-1185">Reference proteome</keyword>
<evidence type="ECO:0000313" key="2">
    <source>
        <dbReference type="Proteomes" id="UP000887116"/>
    </source>
</evidence>